<evidence type="ECO:0000256" key="4">
    <source>
        <dbReference type="ARBA" id="ARBA00023163"/>
    </source>
</evidence>
<dbReference type="InterPro" id="IPR005119">
    <property type="entry name" value="LysR_subst-bd"/>
</dbReference>
<gene>
    <name evidence="7" type="ORF">D9T17_16830</name>
</gene>
<reference evidence="6" key="1">
    <citation type="journal article" date="2017" name="Org. Lett.">
        <title>Activation of a Cryptic Gene Cluster in Lysobacter enzymogenes Reveals a Module/Domain Portable Mechanism of Nonribosomal Peptide Synthetases in the Biosynthesis of Pyrrolopyrazines.</title>
        <authorList>
            <person name="Li S."/>
            <person name="Wu X."/>
            <person name="Zhang L."/>
            <person name="Shen Y."/>
            <person name="Du L."/>
        </authorList>
    </citation>
    <scope>NUCLEOTIDE SEQUENCE</scope>
    <source>
        <strain evidence="6">OH11</strain>
    </source>
</reference>
<dbReference type="InterPro" id="IPR000847">
    <property type="entry name" value="LysR_HTH_N"/>
</dbReference>
<dbReference type="PRINTS" id="PR00039">
    <property type="entry name" value="HTHLYSR"/>
</dbReference>
<dbReference type="Pfam" id="PF03466">
    <property type="entry name" value="LysR_substrate"/>
    <property type="match status" value="1"/>
</dbReference>
<feature type="domain" description="HTH lysR-type" evidence="5">
    <location>
        <begin position="27"/>
        <end position="84"/>
    </location>
</feature>
<proteinExistence type="inferred from homology"/>
<keyword evidence="4" id="KW-0804">Transcription</keyword>
<dbReference type="EMBL" id="RCTY01000041">
    <property type="protein sequence ID" value="ROU05841.1"/>
    <property type="molecule type" value="Genomic_DNA"/>
</dbReference>
<dbReference type="Pfam" id="PF00126">
    <property type="entry name" value="HTH_1"/>
    <property type="match status" value="1"/>
</dbReference>
<dbReference type="InterPro" id="IPR036388">
    <property type="entry name" value="WH-like_DNA-bd_sf"/>
</dbReference>
<dbReference type="GO" id="GO:0043565">
    <property type="term" value="F:sequence-specific DNA binding"/>
    <property type="evidence" value="ECO:0007669"/>
    <property type="project" value="TreeGrafter"/>
</dbReference>
<dbReference type="EMBL" id="MF495862">
    <property type="protein sequence ID" value="ATD51281.1"/>
    <property type="molecule type" value="Genomic_DNA"/>
</dbReference>
<dbReference type="SUPFAM" id="SSF46785">
    <property type="entry name" value="Winged helix' DNA-binding domain"/>
    <property type="match status" value="1"/>
</dbReference>
<dbReference type="Gene3D" id="3.40.190.10">
    <property type="entry name" value="Periplasmic binding protein-like II"/>
    <property type="match status" value="2"/>
</dbReference>
<dbReference type="AlphaFoldDB" id="A0A290WK57"/>
<evidence type="ECO:0000313" key="8">
    <source>
        <dbReference type="Proteomes" id="UP000275910"/>
    </source>
</evidence>
<dbReference type="InterPro" id="IPR058163">
    <property type="entry name" value="LysR-type_TF_proteobact-type"/>
</dbReference>
<keyword evidence="2" id="KW-0805">Transcription regulation</keyword>
<comment type="similarity">
    <text evidence="1">Belongs to the LysR transcriptional regulatory family.</text>
</comment>
<name>A0A290WK57_LYSEN</name>
<dbReference type="Proteomes" id="UP000275910">
    <property type="component" value="Unassembled WGS sequence"/>
</dbReference>
<dbReference type="GO" id="GO:0003700">
    <property type="term" value="F:DNA-binding transcription factor activity"/>
    <property type="evidence" value="ECO:0007669"/>
    <property type="project" value="InterPro"/>
</dbReference>
<keyword evidence="3" id="KW-0238">DNA-binding</keyword>
<dbReference type="InterPro" id="IPR036390">
    <property type="entry name" value="WH_DNA-bd_sf"/>
</dbReference>
<dbReference type="Gene3D" id="1.10.10.10">
    <property type="entry name" value="Winged helix-like DNA-binding domain superfamily/Winged helix DNA-binding domain"/>
    <property type="match status" value="1"/>
</dbReference>
<evidence type="ECO:0000256" key="1">
    <source>
        <dbReference type="ARBA" id="ARBA00009437"/>
    </source>
</evidence>
<accession>A0A290WK57</accession>
<evidence type="ECO:0000313" key="7">
    <source>
        <dbReference type="EMBL" id="ROU05841.1"/>
    </source>
</evidence>
<reference evidence="7 8" key="2">
    <citation type="submission" date="2018-10" db="EMBL/GenBank/DDBJ databases">
        <title>The genome of Lysobacter enzymogenes OH11.</title>
        <authorList>
            <person name="Liu F."/>
            <person name="Zhao Y."/>
            <person name="Qian G."/>
            <person name="Chen Y."/>
            <person name="Xu H."/>
        </authorList>
    </citation>
    <scope>NUCLEOTIDE SEQUENCE [LARGE SCALE GENOMIC DNA]</scope>
    <source>
        <strain evidence="7 8">OH11</strain>
    </source>
</reference>
<evidence type="ECO:0000256" key="3">
    <source>
        <dbReference type="ARBA" id="ARBA00023125"/>
    </source>
</evidence>
<dbReference type="SUPFAM" id="SSF53850">
    <property type="entry name" value="Periplasmic binding protein-like II"/>
    <property type="match status" value="1"/>
</dbReference>
<sequence>MNSHNNGEPDSPTSPPSPARRALAALPPLGALRCFEAAARLGSFTRAAQELHLTHGAISRAVRSIEDALGVALFERRSQRVHLTAAGERLRDAAAAAFDLLAATVRELREPARKPALVLSCEPTLLMRWLIPRLPAFQAAHPGIALQWVAGGGPVGFGEVDLAIRRNDFSWGRDVHAQHLFDERVGPVCSPAYRDARVEGTGRGARLGEGAVLLHSATRPDAWAQWARAARRRLPRAPAQTFEHFYFSLQAAAAGVGVAIGPWQLVRDDVDAGVLAAPFGFVADGSAYFLLSPAPAPARAGTPAALLAAWLRAQA</sequence>
<organism evidence="6">
    <name type="scientific">Lysobacter enzymogenes</name>
    <dbReference type="NCBI Taxonomy" id="69"/>
    <lineage>
        <taxon>Bacteria</taxon>
        <taxon>Pseudomonadati</taxon>
        <taxon>Pseudomonadota</taxon>
        <taxon>Gammaproteobacteria</taxon>
        <taxon>Lysobacterales</taxon>
        <taxon>Lysobacteraceae</taxon>
        <taxon>Lysobacter</taxon>
    </lineage>
</organism>
<evidence type="ECO:0000313" key="6">
    <source>
        <dbReference type="EMBL" id="ATD51281.1"/>
    </source>
</evidence>
<dbReference type="PROSITE" id="PS50931">
    <property type="entry name" value="HTH_LYSR"/>
    <property type="match status" value="1"/>
</dbReference>
<protein>
    <submittedName>
        <fullName evidence="6">LysR family transcriptional regulator</fullName>
    </submittedName>
</protein>
<dbReference type="PANTHER" id="PTHR30537">
    <property type="entry name" value="HTH-TYPE TRANSCRIPTIONAL REGULATOR"/>
    <property type="match status" value="1"/>
</dbReference>
<evidence type="ECO:0000259" key="5">
    <source>
        <dbReference type="PROSITE" id="PS50931"/>
    </source>
</evidence>
<evidence type="ECO:0000256" key="2">
    <source>
        <dbReference type="ARBA" id="ARBA00023015"/>
    </source>
</evidence>
<dbReference type="GO" id="GO:0006351">
    <property type="term" value="P:DNA-templated transcription"/>
    <property type="evidence" value="ECO:0007669"/>
    <property type="project" value="TreeGrafter"/>
</dbReference>
<dbReference type="PANTHER" id="PTHR30537:SF74">
    <property type="entry name" value="HTH-TYPE TRANSCRIPTIONAL REGULATOR TRPI"/>
    <property type="match status" value="1"/>
</dbReference>